<evidence type="ECO:0000313" key="4">
    <source>
        <dbReference type="Proteomes" id="UP001219605"/>
    </source>
</evidence>
<feature type="region of interest" description="Disordered" evidence="1">
    <location>
        <begin position="228"/>
        <end position="263"/>
    </location>
</feature>
<keyword evidence="2" id="KW-1133">Transmembrane helix</keyword>
<feature type="transmembrane region" description="Helical" evidence="2">
    <location>
        <begin position="17"/>
        <end position="36"/>
    </location>
</feature>
<name>A0ABY7ZWJ5_9ACTN</name>
<evidence type="ECO:0000313" key="3">
    <source>
        <dbReference type="EMBL" id="WDZ86487.1"/>
    </source>
</evidence>
<evidence type="ECO:0008006" key="5">
    <source>
        <dbReference type="Google" id="ProtNLM"/>
    </source>
</evidence>
<keyword evidence="4" id="KW-1185">Reference proteome</keyword>
<evidence type="ECO:0000256" key="2">
    <source>
        <dbReference type="SAM" id="Phobius"/>
    </source>
</evidence>
<keyword evidence="2" id="KW-0472">Membrane</keyword>
<dbReference type="EMBL" id="CP118615">
    <property type="protein sequence ID" value="WDZ86487.1"/>
    <property type="molecule type" value="Genomic_DNA"/>
</dbReference>
<evidence type="ECO:0000256" key="1">
    <source>
        <dbReference type="SAM" id="MobiDB-lite"/>
    </source>
</evidence>
<accession>A0ABY7ZWJ5</accession>
<sequence>MMQTVLSSVLLDVPRAAVIWLALLGVIVAAVATLLVRPDRFRAGERIRRAVLPAEPEVAEEQRDLDRYAEEIAVAAERAATTAERRRAEWLAAQEEVETAWQAYQTVEEDLRRLAAAAAMPLPRTPQTPAEYADRERYLHRAALAAYQRGELSKAQLDDALAYRAGWDPRRHPVEQEVMLRRAVRDHLLARHRAATERERVAWQAAELAAAAARSLRDETWTATLRRPETDSLLPLTEATQPVPVVEPRPARTEYRRGRAAVA</sequence>
<organism evidence="3 4">
    <name type="scientific">Micromonospora cathayae</name>
    <dbReference type="NCBI Taxonomy" id="3028804"/>
    <lineage>
        <taxon>Bacteria</taxon>
        <taxon>Bacillati</taxon>
        <taxon>Actinomycetota</taxon>
        <taxon>Actinomycetes</taxon>
        <taxon>Micromonosporales</taxon>
        <taxon>Micromonosporaceae</taxon>
        <taxon>Micromonospora</taxon>
    </lineage>
</organism>
<dbReference type="Proteomes" id="UP001219605">
    <property type="component" value="Chromosome"/>
</dbReference>
<gene>
    <name evidence="3" type="ORF">PVK37_08870</name>
</gene>
<protein>
    <recommendedName>
        <fullName evidence="5">AP2/ERF domain-containing protein</fullName>
    </recommendedName>
</protein>
<dbReference type="RefSeq" id="WP_275033317.1">
    <property type="nucleotide sequence ID" value="NZ_CP118615.1"/>
</dbReference>
<proteinExistence type="predicted"/>
<keyword evidence="2" id="KW-0812">Transmembrane</keyword>
<reference evidence="3 4" key="1">
    <citation type="submission" date="2023-02" db="EMBL/GenBank/DDBJ databases">
        <authorList>
            <person name="Mo P."/>
        </authorList>
    </citation>
    <scope>NUCLEOTIDE SEQUENCE [LARGE SCALE GENOMIC DNA]</scope>
    <source>
        <strain evidence="3 4">HUAS 3</strain>
    </source>
</reference>